<dbReference type="InterPro" id="IPR008930">
    <property type="entry name" value="Terpenoid_cyclase/PrenylTrfase"/>
</dbReference>
<evidence type="ECO:0000256" key="3">
    <source>
        <dbReference type="SAM" id="SignalP"/>
    </source>
</evidence>
<dbReference type="InterPro" id="IPR047565">
    <property type="entry name" value="Alpha-macroglob_thiol-ester_cl"/>
</dbReference>
<dbReference type="Gene3D" id="1.50.10.20">
    <property type="match status" value="1"/>
</dbReference>
<dbReference type="PANTHER" id="PTHR40094:SF1">
    <property type="entry name" value="UBIQUITIN DOMAIN-CONTAINING PROTEIN"/>
    <property type="match status" value="1"/>
</dbReference>
<dbReference type="Pfam" id="PF01835">
    <property type="entry name" value="MG2"/>
    <property type="match status" value="1"/>
</dbReference>
<dbReference type="Pfam" id="PF07703">
    <property type="entry name" value="A2M_BRD"/>
    <property type="match status" value="1"/>
</dbReference>
<dbReference type="InterPro" id="IPR041246">
    <property type="entry name" value="Bact_MG10"/>
</dbReference>
<dbReference type="Pfam" id="PF17973">
    <property type="entry name" value="bMG10"/>
    <property type="match status" value="1"/>
</dbReference>
<feature type="chain" id="PRO_5045300247" evidence="3">
    <location>
        <begin position="21"/>
        <end position="1850"/>
    </location>
</feature>
<gene>
    <name evidence="6" type="ORF">ACFQ5N_03300</name>
</gene>
<dbReference type="Pfam" id="PF17962">
    <property type="entry name" value="bMG6"/>
    <property type="match status" value="1"/>
</dbReference>
<comment type="caution">
    <text evidence="6">The sequence shown here is derived from an EMBL/GenBank/DDBJ whole genome shotgun (WGS) entry which is preliminary data.</text>
</comment>
<dbReference type="SUPFAM" id="SSF48239">
    <property type="entry name" value="Terpenoid cyclases/Protein prenyltransferases"/>
    <property type="match status" value="1"/>
</dbReference>
<proteinExistence type="inferred from homology"/>
<dbReference type="PANTHER" id="PTHR40094">
    <property type="entry name" value="ALPHA-2-MACROGLOBULIN HOMOLOG"/>
    <property type="match status" value="1"/>
</dbReference>
<dbReference type="InterPro" id="IPR001599">
    <property type="entry name" value="Macroglobln_a2"/>
</dbReference>
<organism evidence="6 7">
    <name type="scientific">Lutibacter holmesii</name>
    <dbReference type="NCBI Taxonomy" id="1137985"/>
    <lineage>
        <taxon>Bacteria</taxon>
        <taxon>Pseudomonadati</taxon>
        <taxon>Bacteroidota</taxon>
        <taxon>Flavobacteriia</taxon>
        <taxon>Flavobacteriales</taxon>
        <taxon>Flavobacteriaceae</taxon>
        <taxon>Lutibacter</taxon>
    </lineage>
</organism>
<evidence type="ECO:0000259" key="4">
    <source>
        <dbReference type="SMART" id="SM01359"/>
    </source>
</evidence>
<dbReference type="Pfam" id="PF00207">
    <property type="entry name" value="A2M"/>
    <property type="match status" value="1"/>
</dbReference>
<dbReference type="Pfam" id="PF07678">
    <property type="entry name" value="TED_complement"/>
    <property type="match status" value="1"/>
</dbReference>
<evidence type="ECO:0000259" key="5">
    <source>
        <dbReference type="SMART" id="SM01360"/>
    </source>
</evidence>
<dbReference type="RefSeq" id="WP_386807726.1">
    <property type="nucleotide sequence ID" value="NZ_JBHTMV010000003.1"/>
</dbReference>
<dbReference type="Pfam" id="PF11974">
    <property type="entry name" value="bMG3"/>
    <property type="match status" value="1"/>
</dbReference>
<protein>
    <submittedName>
        <fullName evidence="6">MG2 domain-containing protein</fullName>
    </submittedName>
</protein>
<dbReference type="SMART" id="SM01360">
    <property type="entry name" value="A2M"/>
    <property type="match status" value="1"/>
</dbReference>
<evidence type="ECO:0000313" key="7">
    <source>
        <dbReference type="Proteomes" id="UP001597241"/>
    </source>
</evidence>
<dbReference type="Gene3D" id="2.60.40.1930">
    <property type="match status" value="1"/>
</dbReference>
<feature type="domain" description="Alpha-2-macroglobulin" evidence="5">
    <location>
        <begin position="1194"/>
        <end position="1284"/>
    </location>
</feature>
<dbReference type="InterPro" id="IPR002890">
    <property type="entry name" value="MG2"/>
</dbReference>
<dbReference type="SMART" id="SM01359">
    <property type="entry name" value="A2M_N_2"/>
    <property type="match status" value="1"/>
</dbReference>
<keyword evidence="2 3" id="KW-0732">Signal</keyword>
<evidence type="ECO:0000256" key="1">
    <source>
        <dbReference type="ARBA" id="ARBA00010556"/>
    </source>
</evidence>
<evidence type="ECO:0000256" key="2">
    <source>
        <dbReference type="ARBA" id="ARBA00022729"/>
    </source>
</evidence>
<comment type="similarity">
    <text evidence="1">Belongs to the protease inhibitor I39 (alpha-2-macroglobulin) family. Bacterial alpha-2-macroglobulin subfamily.</text>
</comment>
<dbReference type="Gene3D" id="2.60.40.3710">
    <property type="match status" value="1"/>
</dbReference>
<dbReference type="CDD" id="cd02891">
    <property type="entry name" value="A2M_like"/>
    <property type="match status" value="1"/>
</dbReference>
<dbReference type="InterPro" id="IPR041462">
    <property type="entry name" value="Bact_A2M_MG6"/>
</dbReference>
<reference evidence="7" key="1">
    <citation type="journal article" date="2019" name="Int. J. Syst. Evol. Microbiol.">
        <title>The Global Catalogue of Microorganisms (GCM) 10K type strain sequencing project: providing services to taxonomists for standard genome sequencing and annotation.</title>
        <authorList>
            <consortium name="The Broad Institute Genomics Platform"/>
            <consortium name="The Broad Institute Genome Sequencing Center for Infectious Disease"/>
            <person name="Wu L."/>
            <person name="Ma J."/>
        </authorList>
    </citation>
    <scope>NUCLEOTIDE SEQUENCE [LARGE SCALE GENOMIC DNA]</scope>
    <source>
        <strain evidence="7">CCUG 62221</strain>
    </source>
</reference>
<dbReference type="SMART" id="SM01419">
    <property type="entry name" value="Thiol-ester_cl"/>
    <property type="match status" value="1"/>
</dbReference>
<dbReference type="InterPro" id="IPR051802">
    <property type="entry name" value="YfhM-like"/>
</dbReference>
<dbReference type="Proteomes" id="UP001597241">
    <property type="component" value="Unassembled WGS sequence"/>
</dbReference>
<dbReference type="InterPro" id="IPR021868">
    <property type="entry name" value="Alpha_2_Macroglob_MG3"/>
</dbReference>
<accession>A0ABW3WMF0</accession>
<sequence length="1850" mass="206885">MKFRFLIVSLVLSVVLFSCKKDTPQASTNNLFKFKEYINYTTSGVVSIVEPIKIDLAKEVESWEANQEILENIVSISPSIDGKLLALNTRSLIFQPSKNLQANTEYTVTVNLGKLYLNIPSEFKTYTFKFKTIEQNFAVTTTNFQSYDKEWQYVEGSIKTADILALEKVKTIISAKQNGNNLPIKWKNSDSISTRFSFKIDSVQRFEEDSKVVFSWNGSSINVDNKGTSSLRIAGKNNFSILNIDVIQTPEQFLRINFSDPLKKQQNFNGLVAIKNATNLKFVVNGNVLKVYPTSRIAGNVLVDVFQGIKSVDGYKLKKSLSETVAFEQLKPGIRLISNGVILPNSKDLKLSFEAVNLKAVDVRVIKIFEDNVLQFLQQNSLGSNDSYGVRRVGRRVAKTTKTLVTNEIENNGKWKAYVIDLSKMIKADPGAIYRVELSMKPAYSLFKCEGTETDNSATFFEDDFIESDANLTAAEEEKEELYWDNLMYSYNNNYYSWRDRDNPCKKAYYYNNNSVVSTNILASNLGVIAKKGTDKSYFFAVTNILTTVPEAGATVTLYNFQQQEIAKAVTNNEGIVNLNVGKNGYFAIVSKNKQKTYLKLDDGHSLSLSKFNVSGKKLQKGLKGFIYGERGVWRPGDSIHLMFVLNDNANKLPKEHPIKLEVTNARGKLVFKQITTNHVNGMYRFVVPTSSTDPTGNWSSVISVGGAQFKKPLKVETVKPNRLKIAIDFKEEVLSNKQPINGNLSVNWLHGAPAKNIKAEVNAKFMPFTSAFKKQFPTYIFNDPTREFSSEEMKVFDGKVDINGKAIFNKKVNLKGRAPGMLKVAFLTKAFENGGDFSIDVVSKNYAPYSSFVGLQLPKPKAYSAYDTDENVEFNVVSISAEGKLKPVTKVEVEVYKIEWRWWWSSDYENLSTYIGNSYNKPYKKLKLTTNSNGKANFNLNISDADGGRFLIRVVDTKSGHATGTTTYFYKNWWKRPTNNPEASKMLVFSSNKDKYNVGETAIITFPSGTEGRALISIENGTEVLNTIWKKTQKGETKVEIPITKEMTPNVFINISLVQPHASTANDLPVRLYGIIPLLVEDPTTRLAPQISMPEVLKPEEEFTVKVSEKSGKRMSYSIAVVEEGLLDLTRYKTPKIWDSFYTREALGVKTWDIFDDVIGAYSGKLEQVFAIGGDGDAAAGKKKKANRFKPVVRVLGPFTLTKGKTAKHTIKLPKYIGSVRTMVIASDNSKGAYGTAEKTTPVRKPLMVLATLPRKLSPGEKVTLPVTVFTMENKVKNVEVSLKLSKGIKVIGATTKQLSFSNPDEKMVYFELDVSNAKGIGTVEVLAAGNGEKSLYKVEVDVVNPNPISSKRIALELEPNATQTLDFSTFGIKGSNAATIEFSTLPPMDFSGRLQYLIQYPHGCVEQTTSSVFPQLYLNDIMELPVQNKQKITKNIEKGIERLGNFQIPNGGLSYWMGQNSANDWGTSYAGHFMIEASKKGFVLPLTFMTNWLKYQKQAASSWRPSYRQNNSDLAQAYRLYTLALAGYPDLSAMNRLREFSELSNNAKWRLAAAYALAGQKEAATKIANTANITFETKTNNYYTYGSVDRNRAMAMETMLLTGDSQAKELAKYIAKRLSSKSWMSTQTTAYNLLAMAKMVALNGGKSIKLNYTLNNGKSNLVTSKFAIAQQDLNINDGENSISITNKENNLVFVNVVSSGILPLGEEISEKRGLGVQVVYKDTQGKIINVNSLKQGTEFEAEVTVTNLKLETVHNIALTEIFPSGWEIVNTRFTDFGTTTTGSANYTDIRDDRVSFYFDLEKSSTKTFKVLLNASYLGNYYLYGLQAEAMYDNDYFTRTKGQWVEVVK</sequence>
<dbReference type="InterPro" id="IPR041203">
    <property type="entry name" value="Bact_A2M_MG5"/>
</dbReference>
<evidence type="ECO:0000313" key="6">
    <source>
        <dbReference type="EMBL" id="MFD1292853.1"/>
    </source>
</evidence>
<dbReference type="InterPro" id="IPR011625">
    <property type="entry name" value="A2M_N_BRD"/>
</dbReference>
<dbReference type="EMBL" id="JBHTMV010000003">
    <property type="protein sequence ID" value="MFD1292853.1"/>
    <property type="molecule type" value="Genomic_DNA"/>
</dbReference>
<name>A0ABW3WMF0_9FLAO</name>
<feature type="signal peptide" evidence="3">
    <location>
        <begin position="1"/>
        <end position="20"/>
    </location>
</feature>
<dbReference type="InterPro" id="IPR011626">
    <property type="entry name" value="Alpha-macroglobulin_TED"/>
</dbReference>
<dbReference type="PROSITE" id="PS51257">
    <property type="entry name" value="PROKAR_LIPOPROTEIN"/>
    <property type="match status" value="1"/>
</dbReference>
<dbReference type="Pfam" id="PF17972">
    <property type="entry name" value="bMG5"/>
    <property type="match status" value="1"/>
</dbReference>
<keyword evidence="7" id="KW-1185">Reference proteome</keyword>
<feature type="domain" description="Alpha-2-macroglobulin bait region" evidence="4">
    <location>
        <begin position="988"/>
        <end position="1130"/>
    </location>
</feature>